<dbReference type="GO" id="GO:0006883">
    <property type="term" value="P:intracellular sodium ion homeostasis"/>
    <property type="evidence" value="ECO:0007669"/>
    <property type="project" value="TreeGrafter"/>
</dbReference>
<dbReference type="OrthoDB" id="5912413at2759"/>
<keyword evidence="6" id="KW-0472">Membrane</keyword>
<evidence type="ECO:0000256" key="5">
    <source>
        <dbReference type="ARBA" id="ARBA00022989"/>
    </source>
</evidence>
<dbReference type="GO" id="GO:0005890">
    <property type="term" value="C:sodium:potassium-exchanging ATPase complex"/>
    <property type="evidence" value="ECO:0007669"/>
    <property type="project" value="InterPro"/>
</dbReference>
<comment type="caution">
    <text evidence="7">The sequence shown here is derived from an EMBL/GenBank/DDBJ whole genome shotgun (WGS) entry which is preliminary data.</text>
</comment>
<keyword evidence="3" id="KW-0812">Transmembrane</keyword>
<dbReference type="Gene3D" id="2.60.40.1660">
    <property type="entry name" value="Na, k-atpase alpha subunit"/>
    <property type="match status" value="1"/>
</dbReference>
<dbReference type="EMBL" id="BGZK01001370">
    <property type="protein sequence ID" value="GBP78471.1"/>
    <property type="molecule type" value="Genomic_DNA"/>
</dbReference>
<dbReference type="GO" id="GO:0030007">
    <property type="term" value="P:intracellular potassium ion homeostasis"/>
    <property type="evidence" value="ECO:0007669"/>
    <property type="project" value="TreeGrafter"/>
</dbReference>
<dbReference type="GO" id="GO:0001671">
    <property type="term" value="F:ATPase activator activity"/>
    <property type="evidence" value="ECO:0007669"/>
    <property type="project" value="TreeGrafter"/>
</dbReference>
<dbReference type="PANTHER" id="PTHR11523">
    <property type="entry name" value="SODIUM/POTASSIUM-DEPENDENT ATPASE BETA SUBUNIT"/>
    <property type="match status" value="1"/>
</dbReference>
<dbReference type="Proteomes" id="UP000299102">
    <property type="component" value="Unassembled WGS sequence"/>
</dbReference>
<evidence type="ECO:0000256" key="1">
    <source>
        <dbReference type="ARBA" id="ARBA00004606"/>
    </source>
</evidence>
<keyword evidence="5" id="KW-1133">Transmembrane helix</keyword>
<dbReference type="PANTHER" id="PTHR11523:SF28">
    <property type="entry name" value="NA_K-ATPASE BETA SUBUNIT ISOFORM 4-RELATED"/>
    <property type="match status" value="1"/>
</dbReference>
<evidence type="ECO:0000256" key="2">
    <source>
        <dbReference type="ARBA" id="ARBA00005876"/>
    </source>
</evidence>
<evidence type="ECO:0000313" key="7">
    <source>
        <dbReference type="EMBL" id="GBP78471.1"/>
    </source>
</evidence>
<dbReference type="GO" id="GO:0036376">
    <property type="term" value="P:sodium ion export across plasma membrane"/>
    <property type="evidence" value="ECO:0007669"/>
    <property type="project" value="TreeGrafter"/>
</dbReference>
<evidence type="ECO:0000313" key="8">
    <source>
        <dbReference type="Proteomes" id="UP000299102"/>
    </source>
</evidence>
<name>A0A4C1YPU3_EUMVA</name>
<protein>
    <recommendedName>
        <fullName evidence="9">Sodium/potassium-transporting ATPase subunit beta-2</fullName>
    </recommendedName>
</protein>
<keyword evidence="8" id="KW-1185">Reference proteome</keyword>
<dbReference type="Pfam" id="PF00287">
    <property type="entry name" value="Na_K-ATPase"/>
    <property type="match status" value="1"/>
</dbReference>
<keyword evidence="4" id="KW-0735">Signal-anchor</keyword>
<sequence length="276" mass="31621">MRRYTGIQERNVTVGASRQDADARAVVLGRRSVETPSEPLNDSYTAVGCGFLEIAIRNMRWRRAAWSLSPRRAVTRDEGQGHAGQIFRFYEYESALLTDELDCFISQSRRSGDAAARSIQISSNDFRCRRMLPFVPTRSRSLRARPLPRPLLEFSARGLLRLLKHARTARTELSVLLPPGLCLLNNLNMVWVSCQGENPADRENIGPIQYYPYRGFPGYYFPFRNEEGYLSPLIAVHLQRPKTGMLINMECRAWARNIKYDRHEGIGMVHIEVMVD</sequence>
<dbReference type="InterPro" id="IPR038702">
    <property type="entry name" value="Na/K_ATPase_sub_beta_sf"/>
</dbReference>
<dbReference type="InterPro" id="IPR000402">
    <property type="entry name" value="Na/K_ATPase_sub_beta"/>
</dbReference>
<dbReference type="AlphaFoldDB" id="A0A4C1YPU3"/>
<comment type="subcellular location">
    <subcellularLocation>
        <location evidence="1">Membrane</location>
        <topology evidence="1">Single-pass type II membrane protein</topology>
    </subcellularLocation>
</comment>
<evidence type="ECO:0000256" key="4">
    <source>
        <dbReference type="ARBA" id="ARBA00022968"/>
    </source>
</evidence>
<proteinExistence type="inferred from homology"/>
<accession>A0A4C1YPU3</accession>
<organism evidence="7 8">
    <name type="scientific">Eumeta variegata</name>
    <name type="common">Bagworm moth</name>
    <name type="synonym">Eumeta japonica</name>
    <dbReference type="NCBI Taxonomy" id="151549"/>
    <lineage>
        <taxon>Eukaryota</taxon>
        <taxon>Metazoa</taxon>
        <taxon>Ecdysozoa</taxon>
        <taxon>Arthropoda</taxon>
        <taxon>Hexapoda</taxon>
        <taxon>Insecta</taxon>
        <taxon>Pterygota</taxon>
        <taxon>Neoptera</taxon>
        <taxon>Endopterygota</taxon>
        <taxon>Lepidoptera</taxon>
        <taxon>Glossata</taxon>
        <taxon>Ditrysia</taxon>
        <taxon>Tineoidea</taxon>
        <taxon>Psychidae</taxon>
        <taxon>Oiketicinae</taxon>
        <taxon>Eumeta</taxon>
    </lineage>
</organism>
<dbReference type="STRING" id="151549.A0A4C1YPU3"/>
<dbReference type="GO" id="GO:1990573">
    <property type="term" value="P:potassium ion import across plasma membrane"/>
    <property type="evidence" value="ECO:0007669"/>
    <property type="project" value="TreeGrafter"/>
</dbReference>
<reference evidence="7 8" key="1">
    <citation type="journal article" date="2019" name="Commun. Biol.">
        <title>The bagworm genome reveals a unique fibroin gene that provides high tensile strength.</title>
        <authorList>
            <person name="Kono N."/>
            <person name="Nakamura H."/>
            <person name="Ohtoshi R."/>
            <person name="Tomita M."/>
            <person name="Numata K."/>
            <person name="Arakawa K."/>
        </authorList>
    </citation>
    <scope>NUCLEOTIDE SEQUENCE [LARGE SCALE GENOMIC DNA]</scope>
</reference>
<evidence type="ECO:0008006" key="9">
    <source>
        <dbReference type="Google" id="ProtNLM"/>
    </source>
</evidence>
<evidence type="ECO:0000256" key="6">
    <source>
        <dbReference type="ARBA" id="ARBA00023136"/>
    </source>
</evidence>
<evidence type="ECO:0000256" key="3">
    <source>
        <dbReference type="ARBA" id="ARBA00022692"/>
    </source>
</evidence>
<gene>
    <name evidence="7" type="ORF">EVAR_52277_1</name>
</gene>
<comment type="similarity">
    <text evidence="2">Belongs to the X(+)/potassium ATPases subunit beta family.</text>
</comment>